<organism evidence="2 3">
    <name type="scientific">Cyclotella cryptica</name>
    <dbReference type="NCBI Taxonomy" id="29204"/>
    <lineage>
        <taxon>Eukaryota</taxon>
        <taxon>Sar</taxon>
        <taxon>Stramenopiles</taxon>
        <taxon>Ochrophyta</taxon>
        <taxon>Bacillariophyta</taxon>
        <taxon>Coscinodiscophyceae</taxon>
        <taxon>Thalassiosirophycidae</taxon>
        <taxon>Stephanodiscales</taxon>
        <taxon>Stephanodiscaceae</taxon>
        <taxon>Cyclotella</taxon>
    </lineage>
</organism>
<dbReference type="PANTHER" id="PTHR33418">
    <property type="entry name" value="HELICASE-ASSOCIATED"/>
    <property type="match status" value="1"/>
</dbReference>
<evidence type="ECO:0000313" key="2">
    <source>
        <dbReference type="EMBL" id="KAL3801964.1"/>
    </source>
</evidence>
<dbReference type="Proteomes" id="UP001516023">
    <property type="component" value="Unassembled WGS sequence"/>
</dbReference>
<dbReference type="AlphaFoldDB" id="A0ABD3QP32"/>
<feature type="domain" description="Helicase-associated" evidence="1">
    <location>
        <begin position="359"/>
        <end position="416"/>
    </location>
</feature>
<comment type="caution">
    <text evidence="2">The sequence shown here is derived from an EMBL/GenBank/DDBJ whole genome shotgun (WGS) entry which is preliminary data.</text>
</comment>
<keyword evidence="3" id="KW-1185">Reference proteome</keyword>
<evidence type="ECO:0000259" key="1">
    <source>
        <dbReference type="Pfam" id="PF03457"/>
    </source>
</evidence>
<dbReference type="EMBL" id="JABMIG020000023">
    <property type="protein sequence ID" value="KAL3801964.1"/>
    <property type="molecule type" value="Genomic_DNA"/>
</dbReference>
<proteinExistence type="predicted"/>
<feature type="domain" description="Helicase-associated" evidence="1">
    <location>
        <begin position="267"/>
        <end position="347"/>
    </location>
</feature>
<reference evidence="2 3" key="1">
    <citation type="journal article" date="2020" name="G3 (Bethesda)">
        <title>Improved Reference Genome for Cyclotella cryptica CCMP332, a Model for Cell Wall Morphogenesis, Salinity Adaptation, and Lipid Production in Diatoms (Bacillariophyta).</title>
        <authorList>
            <person name="Roberts W.R."/>
            <person name="Downey K.M."/>
            <person name="Ruck E.C."/>
            <person name="Traller J.C."/>
            <person name="Alverson A.J."/>
        </authorList>
    </citation>
    <scope>NUCLEOTIDE SEQUENCE [LARGE SCALE GENOMIC DNA]</scope>
    <source>
        <strain evidence="2 3">CCMP332</strain>
    </source>
</reference>
<name>A0ABD3QP32_9STRA</name>
<sequence>MTKGSQAYDEDRMKTVMTSTFTVRTDVPHSSAKTHPSGILHASQPDIVDLRQKHVFVWISDLNFIQSAVHHLSKLHYKEENLVFIPFSSKQNWLNSYPYAIPSLDCDDKGNIVYCQTASAAAPNTERSQSITAVAKTSTSHPAKKKRGGPRITKSAVLTNDLRDELHIQIYNYFRWLLDQLNKLQLTSHGRVLASECGSTALGVRSILSTLESVFGVVKSQATSTDDTVVLTINDVPLLEQALEEELGQKADERLDLPEPEAFHYQKYDFDELFEKLVEYRKQNGHCNVPIRYKDDRRLGKWISKLREKKRELSKSGEEYEPAKPSEKLTGRTLTRDRIERLDSIGFQWRVRTKPTVCWESRFQELISFYKNHGRWPLRWKSGSLGQWTHNQRNLYAKRDKYFMNERFSRLEEIGFDWDPTGIRAAKEMSWEDGLEQLVSL</sequence>
<dbReference type="Pfam" id="PF03457">
    <property type="entry name" value="HA"/>
    <property type="match status" value="2"/>
</dbReference>
<evidence type="ECO:0000313" key="3">
    <source>
        <dbReference type="Proteomes" id="UP001516023"/>
    </source>
</evidence>
<dbReference type="PANTHER" id="PTHR33418:SF1">
    <property type="entry name" value="HELICASE-ASSOCIATED DOMAIN-CONTAINING PROTEIN"/>
    <property type="match status" value="1"/>
</dbReference>
<gene>
    <name evidence="2" type="ORF">HJC23_010308</name>
</gene>
<protein>
    <recommendedName>
        <fullName evidence="1">Helicase-associated domain-containing protein</fullName>
    </recommendedName>
</protein>
<dbReference type="InterPro" id="IPR005114">
    <property type="entry name" value="Helicase_assoc"/>
</dbReference>
<dbReference type="Gene3D" id="6.10.140.530">
    <property type="match status" value="2"/>
</dbReference>
<accession>A0ABD3QP32</accession>